<evidence type="ECO:0000259" key="7">
    <source>
        <dbReference type="Pfam" id="PF02721"/>
    </source>
</evidence>
<dbReference type="InterPro" id="IPR013955">
    <property type="entry name" value="Rep_factor-A_C"/>
</dbReference>
<comment type="similarity">
    <text evidence="1">Belongs to the replication factor A protein 1 family.</text>
</comment>
<keyword evidence="2" id="KW-0479">Metal-binding</keyword>
<dbReference type="GeneID" id="115989467"/>
<dbReference type="PANTHER" id="PTHR47165:SF4">
    <property type="entry name" value="OS03G0429900 PROTEIN"/>
    <property type="match status" value="1"/>
</dbReference>
<feature type="domain" description="Replication factor A C-terminal" evidence="8">
    <location>
        <begin position="300"/>
        <end position="443"/>
    </location>
</feature>
<gene>
    <name evidence="10" type="primary">LOC115989467</name>
</gene>
<dbReference type="OrthoDB" id="1931061at2759"/>
<name>A0A7N2LRH6_QUELO</name>
<evidence type="ECO:0000256" key="2">
    <source>
        <dbReference type="ARBA" id="ARBA00022723"/>
    </source>
</evidence>
<organism evidence="10 11">
    <name type="scientific">Quercus lobata</name>
    <name type="common">Valley oak</name>
    <dbReference type="NCBI Taxonomy" id="97700"/>
    <lineage>
        <taxon>Eukaryota</taxon>
        <taxon>Viridiplantae</taxon>
        <taxon>Streptophyta</taxon>
        <taxon>Embryophyta</taxon>
        <taxon>Tracheophyta</taxon>
        <taxon>Spermatophyta</taxon>
        <taxon>Magnoliopsida</taxon>
        <taxon>eudicotyledons</taxon>
        <taxon>Gunneridae</taxon>
        <taxon>Pentapetalae</taxon>
        <taxon>rosids</taxon>
        <taxon>fabids</taxon>
        <taxon>Fagales</taxon>
        <taxon>Fagaceae</taxon>
        <taxon>Quercus</taxon>
    </lineage>
</organism>
<dbReference type="Pfam" id="PF02721">
    <property type="entry name" value="DUF223"/>
    <property type="match status" value="1"/>
</dbReference>
<dbReference type="InterPro" id="IPR047192">
    <property type="entry name" value="Euk_RPA1_DBD_C"/>
</dbReference>
<dbReference type="Pfam" id="PF08646">
    <property type="entry name" value="Rep_fac-A_C"/>
    <property type="match status" value="1"/>
</dbReference>
<keyword evidence="4" id="KW-0862">Zinc</keyword>
<evidence type="ECO:0008006" key="12">
    <source>
        <dbReference type="Google" id="ProtNLM"/>
    </source>
</evidence>
<dbReference type="InParanoid" id="A0A7N2LRH6"/>
<evidence type="ECO:0000256" key="6">
    <source>
        <dbReference type="SAM" id="MobiDB-lite"/>
    </source>
</evidence>
<dbReference type="GO" id="GO:0008270">
    <property type="term" value="F:zinc ion binding"/>
    <property type="evidence" value="ECO:0007669"/>
    <property type="project" value="UniProtKB-KW"/>
</dbReference>
<reference evidence="10" key="2">
    <citation type="submission" date="2021-01" db="UniProtKB">
        <authorList>
            <consortium name="EnsemblPlants"/>
        </authorList>
    </citation>
    <scope>IDENTIFICATION</scope>
</reference>
<dbReference type="SUPFAM" id="SSF50249">
    <property type="entry name" value="Nucleic acid-binding proteins"/>
    <property type="match status" value="3"/>
</dbReference>
<dbReference type="Gramene" id="QL05p044516:mrna">
    <property type="protein sequence ID" value="QL05p044516:mrna"/>
    <property type="gene ID" value="QL05p044516"/>
</dbReference>
<evidence type="ECO:0000256" key="1">
    <source>
        <dbReference type="ARBA" id="ARBA00005690"/>
    </source>
</evidence>
<dbReference type="CDD" id="cd04476">
    <property type="entry name" value="RPA1_DBD_C"/>
    <property type="match status" value="1"/>
</dbReference>
<evidence type="ECO:0000256" key="4">
    <source>
        <dbReference type="ARBA" id="ARBA00022833"/>
    </source>
</evidence>
<dbReference type="Proteomes" id="UP000594261">
    <property type="component" value="Chromosome 5"/>
</dbReference>
<dbReference type="GO" id="GO:0003677">
    <property type="term" value="F:DNA binding"/>
    <property type="evidence" value="ECO:0007669"/>
    <property type="project" value="UniProtKB-KW"/>
</dbReference>
<dbReference type="RefSeq" id="XP_030969012.1">
    <property type="nucleotide sequence ID" value="XM_031113152.1"/>
</dbReference>
<dbReference type="AlphaFoldDB" id="A0A7N2LRH6"/>
<proteinExistence type="inferred from homology"/>
<feature type="region of interest" description="Disordered" evidence="6">
    <location>
        <begin position="479"/>
        <end position="508"/>
    </location>
</feature>
<keyword evidence="5" id="KW-0238">DNA-binding</keyword>
<keyword evidence="3" id="KW-0863">Zinc-finger</keyword>
<dbReference type="OMA" id="TIPKMME"/>
<keyword evidence="11" id="KW-1185">Reference proteome</keyword>
<dbReference type="KEGG" id="qlo:115989467"/>
<reference evidence="10 11" key="1">
    <citation type="journal article" date="2016" name="G3 (Bethesda)">
        <title>First Draft Assembly and Annotation of the Genome of a California Endemic Oak Quercus lobata Nee (Fagaceae).</title>
        <authorList>
            <person name="Sork V.L."/>
            <person name="Fitz-Gibbon S.T."/>
            <person name="Puiu D."/>
            <person name="Crepeau M."/>
            <person name="Gugger P.F."/>
            <person name="Sherman R."/>
            <person name="Stevens K."/>
            <person name="Langley C.H."/>
            <person name="Pellegrini M."/>
            <person name="Salzberg S.L."/>
        </authorList>
    </citation>
    <scope>NUCLEOTIDE SEQUENCE [LARGE SCALE GENOMIC DNA]</scope>
    <source>
        <strain evidence="10 11">cv. SW786</strain>
    </source>
</reference>
<evidence type="ECO:0000256" key="5">
    <source>
        <dbReference type="ARBA" id="ARBA00023125"/>
    </source>
</evidence>
<protein>
    <recommendedName>
        <fullName evidence="12">Replication factor A C-terminal domain-containing protein</fullName>
    </recommendedName>
</protein>
<dbReference type="CDD" id="cd04481">
    <property type="entry name" value="RPA1_DBD_B_like"/>
    <property type="match status" value="1"/>
</dbReference>
<dbReference type="EnsemblPlants" id="QL05p044516:mrna">
    <property type="protein sequence ID" value="QL05p044516:mrna"/>
    <property type="gene ID" value="QL05p044516"/>
</dbReference>
<evidence type="ECO:0000259" key="8">
    <source>
        <dbReference type="Pfam" id="PF08646"/>
    </source>
</evidence>
<accession>A0A7N2LRH6</accession>
<dbReference type="InterPro" id="IPR031657">
    <property type="entry name" value="REPA_OB_2"/>
</dbReference>
<dbReference type="CDD" id="cd04480">
    <property type="entry name" value="RPA1_DBD_A_like"/>
    <property type="match status" value="1"/>
</dbReference>
<dbReference type="PANTHER" id="PTHR47165">
    <property type="entry name" value="OS03G0429900 PROTEIN"/>
    <property type="match status" value="1"/>
</dbReference>
<feature type="domain" description="Replication protein A OB" evidence="9">
    <location>
        <begin position="147"/>
        <end position="239"/>
    </location>
</feature>
<evidence type="ECO:0000313" key="10">
    <source>
        <dbReference type="EnsemblPlants" id="QL05p044516:mrna"/>
    </source>
</evidence>
<evidence type="ECO:0000313" key="11">
    <source>
        <dbReference type="Proteomes" id="UP000594261"/>
    </source>
</evidence>
<dbReference type="InterPro" id="IPR012340">
    <property type="entry name" value="NA-bd_OB-fold"/>
</dbReference>
<dbReference type="Gene3D" id="2.40.50.140">
    <property type="entry name" value="Nucleic acid-binding proteins"/>
    <property type="match status" value="3"/>
</dbReference>
<evidence type="ECO:0000256" key="3">
    <source>
        <dbReference type="ARBA" id="ARBA00022771"/>
    </source>
</evidence>
<dbReference type="InterPro" id="IPR003871">
    <property type="entry name" value="RFA1B/D_OB_1st"/>
</dbReference>
<feature type="domain" description="Replication protein A 70 kDa DNA-binding subunit B/D first OB fold" evidence="7">
    <location>
        <begin position="13"/>
        <end position="117"/>
    </location>
</feature>
<sequence>MKKIIQIQKNMEYTNLKQILRDKDNSKVKVKVLRTWDAINIANNNDLISLDMILVDKEGTLIHASIRKSLAQSFRPQLIEGSIYTITNFLVEEYKGNYRPVHNDLKILFNSTTSVTKFKGFDHSIPQVQFEFADYGTIASRCYNTTYLTDVIGILDYIGAIEEIKTRGRPTKIRNIQLLLEENKSVQTTLLGNTAQQIDDDFYKTNKGPFIVIVTSTIVKTFRGQYQLSSTFATKLYVNLNIPEVAEMRNKYSTKDINVKDILPKGLPKIQDAELALHNKKTVVEIKNLEWNLETKNLMVTCNAKIININNKYGWYYVACLICKTKVKQVKGVLWCERCKNEPKFAVPSYRIQVQVQDETGSTTFISFDKGAEKIISKTAKELVEMQEEMLKLDENTLPKEIQKIIGNEYLFQLHLDEYNLKYGKENYTVSKILEMEISHKQKDSSKVEEHQDTMEEIVRKSRKDKYIASQKIEIGETSVQRPERMPLQMLQKHQKSTKQIATKKKKN</sequence>
<dbReference type="Pfam" id="PF16900">
    <property type="entry name" value="REPA_OB_2"/>
    <property type="match status" value="1"/>
</dbReference>
<dbReference type="EMBL" id="LRBV02000005">
    <property type="status" value="NOT_ANNOTATED_CDS"/>
    <property type="molecule type" value="Genomic_DNA"/>
</dbReference>
<evidence type="ECO:0000259" key="9">
    <source>
        <dbReference type="Pfam" id="PF16900"/>
    </source>
</evidence>
<feature type="compositionally biased region" description="Basic residues" evidence="6">
    <location>
        <begin position="493"/>
        <end position="508"/>
    </location>
</feature>